<organism evidence="2 3">
    <name type="scientific">Phytophthora lilii</name>
    <dbReference type="NCBI Taxonomy" id="2077276"/>
    <lineage>
        <taxon>Eukaryota</taxon>
        <taxon>Sar</taxon>
        <taxon>Stramenopiles</taxon>
        <taxon>Oomycota</taxon>
        <taxon>Peronosporomycetes</taxon>
        <taxon>Peronosporales</taxon>
        <taxon>Peronosporaceae</taxon>
        <taxon>Phytophthora</taxon>
    </lineage>
</organism>
<dbReference type="EMBL" id="BSXW01012483">
    <property type="protein sequence ID" value="GMF65582.1"/>
    <property type="molecule type" value="Genomic_DNA"/>
</dbReference>
<name>A0A9W6YJG4_9STRA</name>
<evidence type="ECO:0000313" key="3">
    <source>
        <dbReference type="Proteomes" id="UP001165083"/>
    </source>
</evidence>
<comment type="caution">
    <text evidence="2">The sequence shown here is derived from an EMBL/GenBank/DDBJ whole genome shotgun (WGS) entry which is preliminary data.</text>
</comment>
<proteinExistence type="predicted"/>
<protein>
    <submittedName>
        <fullName evidence="2">Unnamed protein product</fullName>
    </submittedName>
</protein>
<keyword evidence="3" id="KW-1185">Reference proteome</keyword>
<feature type="compositionally biased region" description="Low complexity" evidence="1">
    <location>
        <begin position="136"/>
        <end position="156"/>
    </location>
</feature>
<sequence>MARSMAGSEIGDWPEHGKEAVELVDHRSEVDLLALSFLLQLPLASLNVIVRSALVQQRLLIHRGAAGEEHAPNSSEPIVVNFRQHLQPTCSRPQRRSGSARWPSFSCPTWHSPWTSKEDSAGRDVGILTRSRGPRVTSSGVTSCSSDSAGSAGSAVKHGAQEEGEEGQEGQERGGTSAGGALGYVVVMTERLESPSNKPIVARV</sequence>
<feature type="region of interest" description="Disordered" evidence="1">
    <location>
        <begin position="114"/>
        <end position="182"/>
    </location>
</feature>
<dbReference type="Proteomes" id="UP001165083">
    <property type="component" value="Unassembled WGS sequence"/>
</dbReference>
<evidence type="ECO:0000256" key="1">
    <source>
        <dbReference type="SAM" id="MobiDB-lite"/>
    </source>
</evidence>
<accession>A0A9W6YJG4</accession>
<reference evidence="2" key="1">
    <citation type="submission" date="2023-04" db="EMBL/GenBank/DDBJ databases">
        <title>Phytophthora lilii NBRC 32176.</title>
        <authorList>
            <person name="Ichikawa N."/>
            <person name="Sato H."/>
            <person name="Tonouchi N."/>
        </authorList>
    </citation>
    <scope>NUCLEOTIDE SEQUENCE</scope>
    <source>
        <strain evidence="2">NBRC 32176</strain>
    </source>
</reference>
<dbReference type="AlphaFoldDB" id="A0A9W6YJG4"/>
<gene>
    <name evidence="2" type="ORF">Plil01_001822100</name>
</gene>
<evidence type="ECO:0000313" key="2">
    <source>
        <dbReference type="EMBL" id="GMF65582.1"/>
    </source>
</evidence>